<keyword evidence="3" id="KW-1185">Reference proteome</keyword>
<proteinExistence type="predicted"/>
<dbReference type="HOGENOM" id="CLU_070839_0_0_1"/>
<feature type="region of interest" description="Disordered" evidence="1">
    <location>
        <begin position="210"/>
        <end position="289"/>
    </location>
</feature>
<sequence length="289" mass="32649">MLSMLPTHAYTYNQSQYYTPNHPSPLSSSPLRNPPSPLSARDTNVSPPRAQDTVMLSPSKPGSYSSNPKSTFTSPSTTPDTSSRTPLISPPPTKRHSAYSRRTTKANPLMSGLTGDDGRETRRKLFLKRVREGGEEKRWRERGGDEEIMRCLWVAENRRRDEKKQREAMGITEPPEEDEEERLTNLDEVMVEEVAMSEELELEALLGNLSPEDQGITHDDAPSNEMDMLSGESTNDRVHTQASQYQQSIYGSDDDEYDNIFMDVIQEESRMSSQQPPGSINDQEMMDLS</sequence>
<feature type="compositionally biased region" description="Polar residues" evidence="1">
    <location>
        <begin position="240"/>
        <end position="250"/>
    </location>
</feature>
<feature type="compositionally biased region" description="Basic residues" evidence="1">
    <location>
        <begin position="93"/>
        <end position="104"/>
    </location>
</feature>
<evidence type="ECO:0000313" key="3">
    <source>
        <dbReference type="Proteomes" id="UP000006753"/>
    </source>
</evidence>
<organism evidence="2 3">
    <name type="scientific">Marssonina brunnea f. sp. multigermtubi (strain MB_m1)</name>
    <name type="common">Marssonina leaf spot fungus</name>
    <dbReference type="NCBI Taxonomy" id="1072389"/>
    <lineage>
        <taxon>Eukaryota</taxon>
        <taxon>Fungi</taxon>
        <taxon>Dikarya</taxon>
        <taxon>Ascomycota</taxon>
        <taxon>Pezizomycotina</taxon>
        <taxon>Leotiomycetes</taxon>
        <taxon>Helotiales</taxon>
        <taxon>Drepanopezizaceae</taxon>
        <taxon>Drepanopeziza</taxon>
    </lineage>
</organism>
<dbReference type="KEGG" id="mbe:MBM_08010"/>
<feature type="compositionally biased region" description="Polar residues" evidence="1">
    <location>
        <begin position="54"/>
        <end position="64"/>
    </location>
</feature>
<dbReference type="OrthoDB" id="5279705at2759"/>
<name>K1XMV9_MARBU</name>
<feature type="compositionally biased region" description="Polar residues" evidence="1">
    <location>
        <begin position="271"/>
        <end position="282"/>
    </location>
</feature>
<reference evidence="2 3" key="1">
    <citation type="journal article" date="2012" name="BMC Genomics">
        <title>Sequencing the genome of Marssonina brunnea reveals fungus-poplar co-evolution.</title>
        <authorList>
            <person name="Zhu S."/>
            <person name="Cao Y.-Z."/>
            <person name="Jiang C."/>
            <person name="Tan B.-Y."/>
            <person name="Wang Z."/>
            <person name="Feng S."/>
            <person name="Zhang L."/>
            <person name="Su X.-H."/>
            <person name="Brejova B."/>
            <person name="Vinar T."/>
            <person name="Xu M."/>
            <person name="Wang M.-X."/>
            <person name="Zhang S.-G."/>
            <person name="Huang M.-R."/>
            <person name="Wu R."/>
            <person name="Zhou Y."/>
        </authorList>
    </citation>
    <scope>NUCLEOTIDE SEQUENCE [LARGE SCALE GENOMIC DNA]</scope>
    <source>
        <strain evidence="2 3">MB_m1</strain>
    </source>
</reference>
<accession>K1XMV9</accession>
<feature type="region of interest" description="Disordered" evidence="1">
    <location>
        <begin position="15"/>
        <end position="118"/>
    </location>
</feature>
<dbReference type="STRING" id="1072389.K1XMV9"/>
<gene>
    <name evidence="2" type="ORF">MBM_08010</name>
</gene>
<dbReference type="InParanoid" id="K1XMV9"/>
<evidence type="ECO:0000256" key="1">
    <source>
        <dbReference type="SAM" id="MobiDB-lite"/>
    </source>
</evidence>
<dbReference type="GeneID" id="18763945"/>
<feature type="compositionally biased region" description="Low complexity" evidence="1">
    <location>
        <begin position="65"/>
        <end position="86"/>
    </location>
</feature>
<feature type="region of interest" description="Disordered" evidence="1">
    <location>
        <begin position="163"/>
        <end position="182"/>
    </location>
</feature>
<protein>
    <submittedName>
        <fullName evidence="2">Uncharacterized protein</fullName>
    </submittedName>
</protein>
<dbReference type="eggNOG" id="ENOG502SCE7">
    <property type="taxonomic scope" value="Eukaryota"/>
</dbReference>
<dbReference type="Proteomes" id="UP000006753">
    <property type="component" value="Unassembled WGS sequence"/>
</dbReference>
<dbReference type="OMA" id="WQRRDIE"/>
<dbReference type="EMBL" id="JH921448">
    <property type="protein sequence ID" value="EKD13809.1"/>
    <property type="molecule type" value="Genomic_DNA"/>
</dbReference>
<dbReference type="AlphaFoldDB" id="K1XMV9"/>
<evidence type="ECO:0000313" key="2">
    <source>
        <dbReference type="EMBL" id="EKD13809.1"/>
    </source>
</evidence>